<reference evidence="1 2" key="1">
    <citation type="journal article" date="2023" name="Commun. Biol.">
        <title>Reorganization of the ancestral sex-determining regions during the evolution of trioecy in Pleodorina starrii.</title>
        <authorList>
            <person name="Takahashi K."/>
            <person name="Suzuki S."/>
            <person name="Kawai-Toyooka H."/>
            <person name="Yamamoto K."/>
            <person name="Hamaji T."/>
            <person name="Ootsuki R."/>
            <person name="Yamaguchi H."/>
            <person name="Kawachi M."/>
            <person name="Higashiyama T."/>
            <person name="Nozaki H."/>
        </authorList>
    </citation>
    <scope>NUCLEOTIDE SEQUENCE [LARGE SCALE GENOMIC DNA]</scope>
    <source>
        <strain evidence="1 2">NIES-4479</strain>
    </source>
</reference>
<evidence type="ECO:0000313" key="1">
    <source>
        <dbReference type="EMBL" id="GLC62602.1"/>
    </source>
</evidence>
<sequence>MDDYLEKSPNAARMVKAAEYLVSAFCILVTQGQLNVSTSMVDDEGVDLVFHQRGSTATLAVQVKARMLSNTMAQRGRFQAFVRSQTFTPRNDLALLFVSVDDRRGQLDQAWLVPSVEFDKRKGGAASQGRYRFVASRKEGSQDQWARFRLRPLQLPEGILQHLEDLDQAQLTAEDRLAGVDALGVDEHVWRHVGPPGTGLVTGIVDHSRGEDGRPRARLLDLV</sequence>
<dbReference type="EMBL" id="BRXU01000067">
    <property type="protein sequence ID" value="GLC62602.1"/>
    <property type="molecule type" value="Genomic_DNA"/>
</dbReference>
<keyword evidence="2" id="KW-1185">Reference proteome</keyword>
<gene>
    <name evidence="1" type="primary">PLESTB003735</name>
    <name evidence="1" type="ORF">PLESTB_001918200</name>
</gene>
<organism evidence="1 2">
    <name type="scientific">Pleodorina starrii</name>
    <dbReference type="NCBI Taxonomy" id="330485"/>
    <lineage>
        <taxon>Eukaryota</taxon>
        <taxon>Viridiplantae</taxon>
        <taxon>Chlorophyta</taxon>
        <taxon>core chlorophytes</taxon>
        <taxon>Chlorophyceae</taxon>
        <taxon>CS clade</taxon>
        <taxon>Chlamydomonadales</taxon>
        <taxon>Volvocaceae</taxon>
        <taxon>Pleodorina</taxon>
    </lineage>
</organism>
<evidence type="ECO:0000313" key="2">
    <source>
        <dbReference type="Proteomes" id="UP001165080"/>
    </source>
</evidence>
<proteinExistence type="predicted"/>
<comment type="caution">
    <text evidence="1">The sequence shown here is derived from an EMBL/GenBank/DDBJ whole genome shotgun (WGS) entry which is preliminary data.</text>
</comment>
<protein>
    <submittedName>
        <fullName evidence="1">Uncharacterized protein</fullName>
    </submittedName>
</protein>
<dbReference type="AlphaFoldDB" id="A0A9W6C314"/>
<dbReference type="Proteomes" id="UP001165080">
    <property type="component" value="Unassembled WGS sequence"/>
</dbReference>
<accession>A0A9W6C314</accession>
<name>A0A9W6C314_9CHLO</name>